<protein>
    <submittedName>
        <fullName evidence="3">MerR family transcriptional regulator</fullName>
    </submittedName>
</protein>
<gene>
    <name evidence="3" type="ORF">F8163_16070</name>
</gene>
<dbReference type="InterPro" id="IPR047057">
    <property type="entry name" value="MerR_fam"/>
</dbReference>
<dbReference type="RefSeq" id="WP_151626646.1">
    <property type="nucleotide sequence ID" value="NZ_WBPG01000022.1"/>
</dbReference>
<proteinExistence type="predicted"/>
<dbReference type="PRINTS" id="PR00040">
    <property type="entry name" value="HTHMERR"/>
</dbReference>
<comment type="caution">
    <text evidence="3">The sequence shown here is derived from an EMBL/GenBank/DDBJ whole genome shotgun (WGS) entry which is preliminary data.</text>
</comment>
<feature type="domain" description="HTH merR-type" evidence="2">
    <location>
        <begin position="1"/>
        <end position="70"/>
    </location>
</feature>
<dbReference type="PROSITE" id="PS50937">
    <property type="entry name" value="HTH_MERR_2"/>
    <property type="match status" value="1"/>
</dbReference>
<dbReference type="PANTHER" id="PTHR30204:SF96">
    <property type="entry name" value="CHROMOSOME-ANCHORING PROTEIN RACA"/>
    <property type="match status" value="1"/>
</dbReference>
<reference evidence="3 4" key="1">
    <citation type="submission" date="2019-10" db="EMBL/GenBank/DDBJ databases">
        <title>Bacillus from the desert of Cuatro Cinegas, Coahuila.</title>
        <authorList>
            <person name="Olmedo-Alvarez G."/>
            <person name="Saldana S."/>
            <person name="Barcelo D."/>
        </authorList>
    </citation>
    <scope>NUCLEOTIDE SEQUENCE [LARGE SCALE GENOMIC DNA]</scope>
    <source>
        <strain evidence="3 4">CH155b_5T</strain>
    </source>
</reference>
<dbReference type="Proteomes" id="UP000470409">
    <property type="component" value="Unassembled WGS sequence"/>
</dbReference>
<accession>A0A7V7V587</accession>
<dbReference type="AlphaFoldDB" id="A0A7V7V587"/>
<sequence length="252" mass="29896">MIHINRVGELTGVTVRTLRYYDKMGLLKPASKTEGGHRLYTNEEIKKLQQVQFLKKIGFSLHEIKNMLASNEWNWSDSLKNQLSFVIKEQENLKKIELSIRELILGIAIEGEENRIAIQKIMKISHKDKEMKQYYRESVFKDREIQLWGNLPNMTSDNPDSLEWIALIGQLKRHMEDGPKAPKVQNIIRRMDEKRLEEFEGEDEFLDKLWEIRMSPKQSEQLRLYPIDQDVLEFMDQAYTIFMNEKNNPQPE</sequence>
<dbReference type="GO" id="GO:0003700">
    <property type="term" value="F:DNA-binding transcription factor activity"/>
    <property type="evidence" value="ECO:0007669"/>
    <property type="project" value="InterPro"/>
</dbReference>
<dbReference type="EMBL" id="WBPG01000022">
    <property type="protein sequence ID" value="KAB2442146.1"/>
    <property type="molecule type" value="Genomic_DNA"/>
</dbReference>
<dbReference type="Gene3D" id="1.10.1660.10">
    <property type="match status" value="1"/>
</dbReference>
<evidence type="ECO:0000256" key="1">
    <source>
        <dbReference type="ARBA" id="ARBA00023125"/>
    </source>
</evidence>
<dbReference type="CDD" id="cd01106">
    <property type="entry name" value="HTH_TipAL-Mta"/>
    <property type="match status" value="1"/>
</dbReference>
<dbReference type="InterPro" id="IPR000551">
    <property type="entry name" value="MerR-type_HTH_dom"/>
</dbReference>
<dbReference type="Pfam" id="PF13411">
    <property type="entry name" value="MerR_1"/>
    <property type="match status" value="1"/>
</dbReference>
<dbReference type="SUPFAM" id="SSF46955">
    <property type="entry name" value="Putative DNA-binding domain"/>
    <property type="match status" value="1"/>
</dbReference>
<evidence type="ECO:0000313" key="4">
    <source>
        <dbReference type="Proteomes" id="UP000470409"/>
    </source>
</evidence>
<dbReference type="InterPro" id="IPR009061">
    <property type="entry name" value="DNA-bd_dom_put_sf"/>
</dbReference>
<dbReference type="PANTHER" id="PTHR30204">
    <property type="entry name" value="REDOX-CYCLING DRUG-SENSING TRANSCRIPTIONAL ACTIVATOR SOXR"/>
    <property type="match status" value="1"/>
</dbReference>
<evidence type="ECO:0000313" key="3">
    <source>
        <dbReference type="EMBL" id="KAB2442146.1"/>
    </source>
</evidence>
<dbReference type="SMART" id="SM00422">
    <property type="entry name" value="HTH_MERR"/>
    <property type="match status" value="1"/>
</dbReference>
<organism evidence="3 4">
    <name type="scientific">Bacillus luti</name>
    <dbReference type="NCBI Taxonomy" id="2026191"/>
    <lineage>
        <taxon>Bacteria</taxon>
        <taxon>Bacillati</taxon>
        <taxon>Bacillota</taxon>
        <taxon>Bacilli</taxon>
        <taxon>Bacillales</taxon>
        <taxon>Bacillaceae</taxon>
        <taxon>Bacillus</taxon>
        <taxon>Bacillus cereus group</taxon>
    </lineage>
</organism>
<dbReference type="GO" id="GO:0003677">
    <property type="term" value="F:DNA binding"/>
    <property type="evidence" value="ECO:0007669"/>
    <property type="project" value="UniProtKB-KW"/>
</dbReference>
<name>A0A7V7V587_9BACI</name>
<evidence type="ECO:0000259" key="2">
    <source>
        <dbReference type="PROSITE" id="PS50937"/>
    </source>
</evidence>
<keyword evidence="1" id="KW-0238">DNA-binding</keyword>